<dbReference type="Proteomes" id="UP000006727">
    <property type="component" value="Chromosome 13"/>
</dbReference>
<organism evidence="2 3">
    <name type="scientific">Physcomitrium patens</name>
    <name type="common">Spreading-leaved earth moss</name>
    <name type="synonym">Physcomitrella patens</name>
    <dbReference type="NCBI Taxonomy" id="3218"/>
    <lineage>
        <taxon>Eukaryota</taxon>
        <taxon>Viridiplantae</taxon>
        <taxon>Streptophyta</taxon>
        <taxon>Embryophyta</taxon>
        <taxon>Bryophyta</taxon>
        <taxon>Bryophytina</taxon>
        <taxon>Bryopsida</taxon>
        <taxon>Funariidae</taxon>
        <taxon>Funariales</taxon>
        <taxon>Funariaceae</taxon>
        <taxon>Physcomitrium</taxon>
    </lineage>
</organism>
<dbReference type="Gramene" id="Pp3c13_17250V3.3">
    <property type="protein sequence ID" value="Pp3c13_17250V3.3"/>
    <property type="gene ID" value="Pp3c13_17250"/>
</dbReference>
<name>A0A7I4AM12_PHYPA</name>
<feature type="transmembrane region" description="Helical" evidence="1">
    <location>
        <begin position="124"/>
        <end position="145"/>
    </location>
</feature>
<keyword evidence="3" id="KW-1185">Reference proteome</keyword>
<dbReference type="EnsemblPlants" id="Pp3c13_17250V3.3">
    <property type="protein sequence ID" value="Pp3c13_17250V3.3"/>
    <property type="gene ID" value="Pp3c13_17250"/>
</dbReference>
<dbReference type="Gramene" id="Pp3c13_17250V3.2">
    <property type="protein sequence ID" value="Pp3c13_17250V3.2"/>
    <property type="gene ID" value="Pp3c13_17250"/>
</dbReference>
<evidence type="ECO:0000313" key="2">
    <source>
        <dbReference type="EnsemblPlants" id="Pp3c13_17250V3.2"/>
    </source>
</evidence>
<dbReference type="AlphaFoldDB" id="A0A7I4AM12"/>
<feature type="transmembrane region" description="Helical" evidence="1">
    <location>
        <begin position="6"/>
        <end position="24"/>
    </location>
</feature>
<feature type="transmembrane region" description="Helical" evidence="1">
    <location>
        <begin position="157"/>
        <end position="176"/>
    </location>
</feature>
<reference evidence="2 3" key="1">
    <citation type="journal article" date="2008" name="Science">
        <title>The Physcomitrella genome reveals evolutionary insights into the conquest of land by plants.</title>
        <authorList>
            <person name="Rensing S."/>
            <person name="Lang D."/>
            <person name="Zimmer A."/>
            <person name="Terry A."/>
            <person name="Salamov A."/>
            <person name="Shapiro H."/>
            <person name="Nishiyama T."/>
            <person name="Perroud P.-F."/>
            <person name="Lindquist E."/>
            <person name="Kamisugi Y."/>
            <person name="Tanahashi T."/>
            <person name="Sakakibara K."/>
            <person name="Fujita T."/>
            <person name="Oishi K."/>
            <person name="Shin-I T."/>
            <person name="Kuroki Y."/>
            <person name="Toyoda A."/>
            <person name="Suzuki Y."/>
            <person name="Hashimoto A."/>
            <person name="Yamaguchi K."/>
            <person name="Sugano A."/>
            <person name="Kohara Y."/>
            <person name="Fujiyama A."/>
            <person name="Anterola A."/>
            <person name="Aoki S."/>
            <person name="Ashton N."/>
            <person name="Barbazuk W.B."/>
            <person name="Barker E."/>
            <person name="Bennetzen J."/>
            <person name="Bezanilla M."/>
            <person name="Blankenship R."/>
            <person name="Cho S.H."/>
            <person name="Dutcher S."/>
            <person name="Estelle M."/>
            <person name="Fawcett J.A."/>
            <person name="Gundlach H."/>
            <person name="Hanada K."/>
            <person name="Heyl A."/>
            <person name="Hicks K.A."/>
            <person name="Hugh J."/>
            <person name="Lohr M."/>
            <person name="Mayer K."/>
            <person name="Melkozernov A."/>
            <person name="Murata T."/>
            <person name="Nelson D."/>
            <person name="Pils B."/>
            <person name="Prigge M."/>
            <person name="Reiss B."/>
            <person name="Renner T."/>
            <person name="Rombauts S."/>
            <person name="Rushton P."/>
            <person name="Sanderfoot A."/>
            <person name="Schween G."/>
            <person name="Shiu S.-H."/>
            <person name="Stueber K."/>
            <person name="Theodoulou F.L."/>
            <person name="Tu H."/>
            <person name="Van de Peer Y."/>
            <person name="Verrier P.J."/>
            <person name="Waters E."/>
            <person name="Wood A."/>
            <person name="Yang L."/>
            <person name="Cove D."/>
            <person name="Cuming A."/>
            <person name="Hasebe M."/>
            <person name="Lucas S."/>
            <person name="Mishler D.B."/>
            <person name="Reski R."/>
            <person name="Grigoriev I."/>
            <person name="Quatrano R.S."/>
            <person name="Boore J.L."/>
        </authorList>
    </citation>
    <scope>NUCLEOTIDE SEQUENCE [LARGE SCALE GENOMIC DNA]</scope>
    <source>
        <strain evidence="2 3">cv. Gransden 2004</strain>
    </source>
</reference>
<keyword evidence="1" id="KW-0812">Transmembrane</keyword>
<evidence type="ECO:0000256" key="1">
    <source>
        <dbReference type="SAM" id="Phobius"/>
    </source>
</evidence>
<reference evidence="2" key="3">
    <citation type="submission" date="2020-12" db="UniProtKB">
        <authorList>
            <consortium name="EnsemblPlants"/>
        </authorList>
    </citation>
    <scope>IDENTIFICATION</scope>
</reference>
<evidence type="ECO:0000313" key="3">
    <source>
        <dbReference type="Proteomes" id="UP000006727"/>
    </source>
</evidence>
<dbReference type="EnsemblPlants" id="Pp3c13_17250V3.2">
    <property type="protein sequence ID" value="Pp3c13_17250V3.2"/>
    <property type="gene ID" value="Pp3c13_17250"/>
</dbReference>
<keyword evidence="1" id="KW-1133">Transmembrane helix</keyword>
<sequence>MEVMTLVFFAGGFFGQLSIVVIRLRAILKFTSQLLTCVNVPPRSRTMPHLLRKNFDENFLSGRIRRGRRNGGETFEEAEEGELDGSVVWAEKPKTGDQEMIWNAKGLDAKTTVKFEKYSIFKDLVYYAFYLLSIPFIVWIGGGVYAPTGRFLVPSKVSLSSLVFAQLALGCCYYAFNGVSLFAPVRGNNLEFQYNIVLLNIIWITRYVDLNVVEEPNRWLERDSCLDTMTTKTEVKDLRLGSLPLRSYAAHVI</sequence>
<accession>A0A7I4AM12</accession>
<reference evidence="2 3" key="2">
    <citation type="journal article" date="2018" name="Plant J.">
        <title>The Physcomitrella patens chromosome-scale assembly reveals moss genome structure and evolution.</title>
        <authorList>
            <person name="Lang D."/>
            <person name="Ullrich K.K."/>
            <person name="Murat F."/>
            <person name="Fuchs J."/>
            <person name="Jenkins J."/>
            <person name="Haas F.B."/>
            <person name="Piednoel M."/>
            <person name="Gundlach H."/>
            <person name="Van Bel M."/>
            <person name="Meyberg R."/>
            <person name="Vives C."/>
            <person name="Morata J."/>
            <person name="Symeonidi A."/>
            <person name="Hiss M."/>
            <person name="Muchero W."/>
            <person name="Kamisugi Y."/>
            <person name="Saleh O."/>
            <person name="Blanc G."/>
            <person name="Decker E.L."/>
            <person name="van Gessel N."/>
            <person name="Grimwood J."/>
            <person name="Hayes R.D."/>
            <person name="Graham S.W."/>
            <person name="Gunter L.E."/>
            <person name="McDaniel S.F."/>
            <person name="Hoernstein S.N.W."/>
            <person name="Larsson A."/>
            <person name="Li F.W."/>
            <person name="Perroud P.F."/>
            <person name="Phillips J."/>
            <person name="Ranjan P."/>
            <person name="Rokshar D.S."/>
            <person name="Rothfels C.J."/>
            <person name="Schneider L."/>
            <person name="Shu S."/>
            <person name="Stevenson D.W."/>
            <person name="Thummler F."/>
            <person name="Tillich M."/>
            <person name="Villarreal Aguilar J.C."/>
            <person name="Widiez T."/>
            <person name="Wong G.K."/>
            <person name="Wymore A."/>
            <person name="Zhang Y."/>
            <person name="Zimmer A.D."/>
            <person name="Quatrano R.S."/>
            <person name="Mayer K.F.X."/>
            <person name="Goodstein D."/>
            <person name="Casacuberta J.M."/>
            <person name="Vandepoele K."/>
            <person name="Reski R."/>
            <person name="Cuming A.C."/>
            <person name="Tuskan G.A."/>
            <person name="Maumus F."/>
            <person name="Salse J."/>
            <person name="Schmutz J."/>
            <person name="Rensing S.A."/>
        </authorList>
    </citation>
    <scope>NUCLEOTIDE SEQUENCE [LARGE SCALE GENOMIC DNA]</scope>
    <source>
        <strain evidence="2 3">cv. Gransden 2004</strain>
    </source>
</reference>
<dbReference type="InParanoid" id="A0A7I4AM12"/>
<proteinExistence type="predicted"/>
<keyword evidence="1" id="KW-0472">Membrane</keyword>
<protein>
    <submittedName>
        <fullName evidence="2">Uncharacterized protein</fullName>
    </submittedName>
</protein>
<dbReference type="EMBL" id="ABEU02000013">
    <property type="status" value="NOT_ANNOTATED_CDS"/>
    <property type="molecule type" value="Genomic_DNA"/>
</dbReference>